<sequence length="188" mass="22561">MGKLETEHIDIFKWKKWNLGLFLRKSLITTVSYESYLLKNYFGASRHFVTYFMRTTRASSTQTLQLSSFSRKNIVRSICKQLAIRILSNFRNRKLTSHTRLDTRSIFHSICQDIRTQAKDKPKSKVWQEAVVVYRVLRRQKFIYRSFRRRGCNKLLSPNWRFQTAVTHLLPSVKLGRRMIRKKPRKMI</sequence>
<reference evidence="1 2" key="1">
    <citation type="submission" date="2012-05" db="EMBL/GenBank/DDBJ databases">
        <title>Recombination and specialization in a pathogen metapopulation.</title>
        <authorList>
            <person name="Gardiner A."/>
            <person name="Kemen E."/>
            <person name="Schultz-Larsen T."/>
            <person name="MacLean D."/>
            <person name="Van Oosterhout C."/>
            <person name="Jones J.D.G."/>
        </authorList>
    </citation>
    <scope>NUCLEOTIDE SEQUENCE [LARGE SCALE GENOMIC DNA]</scope>
    <source>
        <strain evidence="1 2">Ac Nc2</strain>
    </source>
</reference>
<name>A0A024GQR8_9STRA</name>
<keyword evidence="2" id="KW-1185">Reference proteome</keyword>
<proteinExistence type="predicted"/>
<protein>
    <submittedName>
        <fullName evidence="1">Uncharacterized protein</fullName>
    </submittedName>
</protein>
<dbReference type="InParanoid" id="A0A024GQR8"/>
<comment type="caution">
    <text evidence="1">The sequence shown here is derived from an EMBL/GenBank/DDBJ whole genome shotgun (WGS) entry which is preliminary data.</text>
</comment>
<accession>A0A024GQR8</accession>
<evidence type="ECO:0000313" key="2">
    <source>
        <dbReference type="Proteomes" id="UP000053237"/>
    </source>
</evidence>
<evidence type="ECO:0000313" key="1">
    <source>
        <dbReference type="EMBL" id="CCI48881.1"/>
    </source>
</evidence>
<gene>
    <name evidence="1" type="ORF">BN9_100900</name>
</gene>
<organism evidence="1 2">
    <name type="scientific">Albugo candida</name>
    <dbReference type="NCBI Taxonomy" id="65357"/>
    <lineage>
        <taxon>Eukaryota</taxon>
        <taxon>Sar</taxon>
        <taxon>Stramenopiles</taxon>
        <taxon>Oomycota</taxon>
        <taxon>Peronosporomycetes</taxon>
        <taxon>Albuginales</taxon>
        <taxon>Albuginaceae</taxon>
        <taxon>Albugo</taxon>
    </lineage>
</organism>
<dbReference type="AlphaFoldDB" id="A0A024GQR8"/>
<dbReference type="Proteomes" id="UP000053237">
    <property type="component" value="Unassembled WGS sequence"/>
</dbReference>
<dbReference type="EMBL" id="CAIX01000253">
    <property type="protein sequence ID" value="CCI48881.1"/>
    <property type="molecule type" value="Genomic_DNA"/>
</dbReference>